<proteinExistence type="predicted"/>
<evidence type="ECO:0000313" key="2">
    <source>
        <dbReference type="EMBL" id="EPZ35104.1"/>
    </source>
</evidence>
<name>A0A075AYD5_ROZAC</name>
<accession>A0A075AYD5</accession>
<reference evidence="2 3" key="1">
    <citation type="journal article" date="2013" name="Curr. Biol.">
        <title>Shared signatures of parasitism and phylogenomics unite Cryptomycota and microsporidia.</title>
        <authorList>
            <person name="James T.Y."/>
            <person name="Pelin A."/>
            <person name="Bonen L."/>
            <person name="Ahrendt S."/>
            <person name="Sain D."/>
            <person name="Corradi N."/>
            <person name="Stajich J.E."/>
        </authorList>
    </citation>
    <scope>NUCLEOTIDE SEQUENCE [LARGE SCALE GENOMIC DNA]</scope>
    <source>
        <strain evidence="2 3">CSF55</strain>
    </source>
</reference>
<dbReference type="OrthoDB" id="413361at2759"/>
<dbReference type="InterPro" id="IPR057670">
    <property type="entry name" value="SH3_retrovirus"/>
</dbReference>
<dbReference type="EMBL" id="KE560874">
    <property type="protein sequence ID" value="EPZ35104.1"/>
    <property type="molecule type" value="Genomic_DNA"/>
</dbReference>
<evidence type="ECO:0000259" key="1">
    <source>
        <dbReference type="Pfam" id="PF25597"/>
    </source>
</evidence>
<feature type="domain" description="Retroviral polymerase SH3-like" evidence="1">
    <location>
        <begin position="5"/>
        <end position="52"/>
    </location>
</feature>
<organism evidence="2 3">
    <name type="scientific">Rozella allomycis (strain CSF55)</name>
    <dbReference type="NCBI Taxonomy" id="988480"/>
    <lineage>
        <taxon>Eukaryota</taxon>
        <taxon>Fungi</taxon>
        <taxon>Fungi incertae sedis</taxon>
        <taxon>Cryptomycota</taxon>
        <taxon>Cryptomycota incertae sedis</taxon>
        <taxon>Rozella</taxon>
    </lineage>
</organism>
<keyword evidence="3" id="KW-1185">Reference proteome</keyword>
<dbReference type="Pfam" id="PF25597">
    <property type="entry name" value="SH3_retrovirus"/>
    <property type="match status" value="1"/>
</dbReference>
<evidence type="ECO:0000313" key="3">
    <source>
        <dbReference type="Proteomes" id="UP000030755"/>
    </source>
</evidence>
<gene>
    <name evidence="2" type="ORF">O9G_005414</name>
</gene>
<dbReference type="HOGENOM" id="CLU_2484574_0_0_1"/>
<dbReference type="Proteomes" id="UP000030755">
    <property type="component" value="Unassembled WGS sequence"/>
</dbReference>
<protein>
    <recommendedName>
        <fullName evidence="1">Retroviral polymerase SH3-like domain-containing protein</fullName>
    </recommendedName>
</protein>
<dbReference type="AlphaFoldDB" id="A0A075AYD5"/>
<sequence length="87" mass="9776">MFGETAFVVNKKPRRKTLDSICGEYIFVGYATDQKGYRLMSLSCSSVVVSRDNSAVSTLNSNFVTLSFDKTAEVNDQGENFFQPRNF</sequence>